<keyword evidence="1" id="KW-0378">Hydrolase</keyword>
<evidence type="ECO:0000259" key="2">
    <source>
        <dbReference type="PROSITE" id="PS51462"/>
    </source>
</evidence>
<reference evidence="3 4" key="1">
    <citation type="submission" date="2019-03" db="EMBL/GenBank/DDBJ databases">
        <title>Genomics of glacier-inhabiting Cryobacterium strains.</title>
        <authorList>
            <person name="Liu Q."/>
            <person name="Xin Y.-H."/>
        </authorList>
    </citation>
    <scope>NUCLEOTIDE SEQUENCE [LARGE SCALE GENOMIC DNA]</scope>
    <source>
        <strain evidence="3 4">Sr47</strain>
    </source>
</reference>
<dbReference type="PANTHER" id="PTHR21340:SF7">
    <property type="entry name" value="NUDIX HYDROLASE DOMAIN-CONTAINING PROTEIN"/>
    <property type="match status" value="1"/>
</dbReference>
<gene>
    <name evidence="3" type="ORF">E3O23_15945</name>
</gene>
<dbReference type="PROSITE" id="PS51462">
    <property type="entry name" value="NUDIX"/>
    <property type="match status" value="1"/>
</dbReference>
<dbReference type="SUPFAM" id="SSF55811">
    <property type="entry name" value="Nudix"/>
    <property type="match status" value="1"/>
</dbReference>
<accession>A0A4R8UD89</accession>
<feature type="domain" description="Nudix hydrolase" evidence="2">
    <location>
        <begin position="1"/>
        <end position="159"/>
    </location>
</feature>
<sequence length="170" mass="18698">MSKQSAGILLYRFADAAALSAADAPALEVWLVHMGGPFWARKDDGAWTIPKGEYDKGEDILAVARREFEEEVGLPVPDVPLVGLGSFRQSSGKIVTVFAAESDFRPDSIHSNTFSLEWPRGSGRLREFPEVDDARWFPVEEARAKVVRGQGAILDALERSIRAGGRTDRL</sequence>
<dbReference type="Gene3D" id="3.90.79.10">
    <property type="entry name" value="Nucleoside Triphosphate Pyrophosphohydrolase"/>
    <property type="match status" value="1"/>
</dbReference>
<dbReference type="OrthoDB" id="954553at2"/>
<dbReference type="Pfam" id="PF00293">
    <property type="entry name" value="NUDIX"/>
    <property type="match status" value="1"/>
</dbReference>
<dbReference type="EMBL" id="SOEZ01000076">
    <property type="protein sequence ID" value="TFB46963.1"/>
    <property type="molecule type" value="Genomic_DNA"/>
</dbReference>
<dbReference type="InterPro" id="IPR051325">
    <property type="entry name" value="Nudix_hydrolase_domain"/>
</dbReference>
<dbReference type="AlphaFoldDB" id="A0A4R8UD89"/>
<keyword evidence="4" id="KW-1185">Reference proteome</keyword>
<dbReference type="PANTHER" id="PTHR21340">
    <property type="entry name" value="DIADENOSINE 5,5-P1,P4-TETRAPHOSPHATE PYROPHOSPHOHYDROLASE MUTT"/>
    <property type="match status" value="1"/>
</dbReference>
<dbReference type="GO" id="GO:0006754">
    <property type="term" value="P:ATP biosynthetic process"/>
    <property type="evidence" value="ECO:0007669"/>
    <property type="project" value="TreeGrafter"/>
</dbReference>
<dbReference type="PROSITE" id="PS00893">
    <property type="entry name" value="NUDIX_BOX"/>
    <property type="match status" value="1"/>
</dbReference>
<protein>
    <submittedName>
        <fullName evidence="3">NUDIX domain-containing protein</fullName>
    </submittedName>
</protein>
<evidence type="ECO:0000256" key="1">
    <source>
        <dbReference type="ARBA" id="ARBA00022801"/>
    </source>
</evidence>
<proteinExistence type="predicted"/>
<dbReference type="InterPro" id="IPR015797">
    <property type="entry name" value="NUDIX_hydrolase-like_dom_sf"/>
</dbReference>
<dbReference type="InterPro" id="IPR000086">
    <property type="entry name" value="NUDIX_hydrolase_dom"/>
</dbReference>
<dbReference type="CDD" id="cd04662">
    <property type="entry name" value="NUDIX_Hydrolase"/>
    <property type="match status" value="1"/>
</dbReference>
<evidence type="ECO:0000313" key="4">
    <source>
        <dbReference type="Proteomes" id="UP000297866"/>
    </source>
</evidence>
<dbReference type="InterPro" id="IPR020084">
    <property type="entry name" value="NUDIX_hydrolase_CS"/>
</dbReference>
<comment type="caution">
    <text evidence="3">The sequence shown here is derived from an EMBL/GenBank/DDBJ whole genome shotgun (WGS) entry which is preliminary data.</text>
</comment>
<dbReference type="GO" id="GO:0004081">
    <property type="term" value="F:bis(5'-nucleosyl)-tetraphosphatase (asymmetrical) activity"/>
    <property type="evidence" value="ECO:0007669"/>
    <property type="project" value="TreeGrafter"/>
</dbReference>
<name>A0A4R8UD89_9MICO</name>
<organism evidence="3 4">
    <name type="scientific">Cryobacterium tagatosivorans</name>
    <dbReference type="NCBI Taxonomy" id="1259199"/>
    <lineage>
        <taxon>Bacteria</taxon>
        <taxon>Bacillati</taxon>
        <taxon>Actinomycetota</taxon>
        <taxon>Actinomycetes</taxon>
        <taxon>Micrococcales</taxon>
        <taxon>Microbacteriaceae</taxon>
        <taxon>Cryobacterium</taxon>
    </lineage>
</organism>
<dbReference type="RefSeq" id="WP_134492728.1">
    <property type="nucleotide sequence ID" value="NZ_SOEZ01000076.1"/>
</dbReference>
<dbReference type="Proteomes" id="UP000297866">
    <property type="component" value="Unassembled WGS sequence"/>
</dbReference>
<evidence type="ECO:0000313" key="3">
    <source>
        <dbReference type="EMBL" id="TFB46963.1"/>
    </source>
</evidence>
<dbReference type="GO" id="GO:0006167">
    <property type="term" value="P:AMP biosynthetic process"/>
    <property type="evidence" value="ECO:0007669"/>
    <property type="project" value="TreeGrafter"/>
</dbReference>